<protein>
    <submittedName>
        <fullName evidence="1">Uncharacterized protein</fullName>
    </submittedName>
</protein>
<reference evidence="1 2" key="1">
    <citation type="journal article" date="2023" name="ISME J.">
        <title>Thermophilic Dehalococcoidia with unusual traits shed light on an unexpected past.</title>
        <authorList>
            <person name="Palmer M."/>
            <person name="Covington J.K."/>
            <person name="Zhou E.M."/>
            <person name="Thomas S.C."/>
            <person name="Habib N."/>
            <person name="Seymour C.O."/>
            <person name="Lai D."/>
            <person name="Johnston J."/>
            <person name="Hashimi A."/>
            <person name="Jiao J.Y."/>
            <person name="Muok A.R."/>
            <person name="Liu L."/>
            <person name="Xian W.D."/>
            <person name="Zhi X.Y."/>
            <person name="Li M.M."/>
            <person name="Silva L.P."/>
            <person name="Bowen B.P."/>
            <person name="Louie K."/>
            <person name="Briegel A."/>
            <person name="Pett-Ridge J."/>
            <person name="Weber P.K."/>
            <person name="Tocheva E.I."/>
            <person name="Woyke T."/>
            <person name="Northen T.R."/>
            <person name="Mayali X."/>
            <person name="Li W.J."/>
            <person name="Hedlund B.P."/>
        </authorList>
    </citation>
    <scope>NUCLEOTIDE SEQUENCE [LARGE SCALE GENOMIC DNA]</scope>
    <source>
        <strain evidence="1 2">YIM 72310</strain>
    </source>
</reference>
<dbReference type="RefSeq" id="WP_270056285.1">
    <property type="nucleotide sequence ID" value="NZ_CP115149.1"/>
</dbReference>
<evidence type="ECO:0000313" key="1">
    <source>
        <dbReference type="EMBL" id="WBL35760.1"/>
    </source>
</evidence>
<keyword evidence="2" id="KW-1185">Reference proteome</keyword>
<evidence type="ECO:0000313" key="2">
    <source>
        <dbReference type="Proteomes" id="UP001212803"/>
    </source>
</evidence>
<dbReference type="EMBL" id="CP115149">
    <property type="protein sequence ID" value="WBL35760.1"/>
    <property type="molecule type" value="Genomic_DNA"/>
</dbReference>
<organism evidence="1 2">
    <name type="scientific">Tepidiforma flava</name>
    <dbReference type="NCBI Taxonomy" id="3004094"/>
    <lineage>
        <taxon>Bacteria</taxon>
        <taxon>Bacillati</taxon>
        <taxon>Chloroflexota</taxon>
        <taxon>Tepidiformia</taxon>
        <taxon>Tepidiformales</taxon>
        <taxon>Tepidiformaceae</taxon>
        <taxon>Tepidiforma</taxon>
    </lineage>
</organism>
<name>A0ABY7M5U1_9CHLR</name>
<sequence>MVAVRDDRVLVSKVPPGLPARVVAAAANLTELFDPAALRRRMPPGLPPAEAWLTAASAIVREAQAAGRLDGPGASEVLAGVDSVAALLASCCWTAGDAAGWQPSDAERAALDDAETRLARGGRGLFTRVYGTWDGRPVENHCPGAEAARAIFAAARAALEGVGAGAPEACPGDGRPVR</sequence>
<dbReference type="Proteomes" id="UP001212803">
    <property type="component" value="Chromosome"/>
</dbReference>
<accession>A0ABY7M5U1</accession>
<proteinExistence type="predicted"/>
<gene>
    <name evidence="1" type="ORF">O0235_13440</name>
</gene>